<evidence type="ECO:0000256" key="4">
    <source>
        <dbReference type="ARBA" id="ARBA00022989"/>
    </source>
</evidence>
<dbReference type="InterPro" id="IPR011701">
    <property type="entry name" value="MFS"/>
</dbReference>
<feature type="transmembrane region" description="Helical" evidence="6">
    <location>
        <begin position="323"/>
        <end position="349"/>
    </location>
</feature>
<dbReference type="PROSITE" id="PS50850">
    <property type="entry name" value="MFS"/>
    <property type="match status" value="1"/>
</dbReference>
<feature type="transmembrane region" description="Helical" evidence="6">
    <location>
        <begin position="437"/>
        <end position="458"/>
    </location>
</feature>
<sequence>MTNVQNSAPAQPEHLQGSRRWWALGVLSLGLAMIVMDGTIVAVSLPTIIDDLHLDLTDGQWINSLYSIVLAALLLTAAALGDRFGRRNIFIIGIALFIGGSAWAALSGSAELLISARVLQGIGGACILPSTLATVSDTFRGKARAAAFGVWGAVISGAAALGPLLGGWLTSSFSWEWIFWVNVPIGLALIVAAAIVVPETRSPVRRRGFDVDGLLLSAIGFGLLVFAIIESTTLGWWKPIGDLRILGMTWSRDMPISIIPVVLAISLVTLGLFMVWERHRAKNQRAALLDLHLFFIPTFSWGNVAAMMIAIGEFGLIFVLPLYLINAVGLGTMTAGYVLAAMAAGAFLSGAMARHVAALIGAAGTVLVGVGLEFIGVITLGLSIHANSSVWMIAGILLIYGTGLGLASAQLTSTVLRDIPLDASGQGSATQSTVRQIGSAFGAAIMGSVLSIGLGHFLTSLSGPAGAMAEATRSSAGGVITALREHGGEEAVVRALSDGFADATRWTLYATSIFLFLGFVASIAVWIASRKSPVDPIAVEDAPEPDAVPAGAS</sequence>
<dbReference type="Pfam" id="PF07690">
    <property type="entry name" value="MFS_1"/>
    <property type="match status" value="1"/>
</dbReference>
<dbReference type="CDD" id="cd17321">
    <property type="entry name" value="MFS_MMR_MDR_like"/>
    <property type="match status" value="1"/>
</dbReference>
<feature type="transmembrane region" description="Helical" evidence="6">
    <location>
        <begin position="145"/>
        <end position="165"/>
    </location>
</feature>
<dbReference type="PANTHER" id="PTHR42718:SF9">
    <property type="entry name" value="MAJOR FACILITATOR SUPERFAMILY MULTIDRUG TRANSPORTER MFSC"/>
    <property type="match status" value="1"/>
</dbReference>
<keyword evidence="4 6" id="KW-1133">Transmembrane helix</keyword>
<keyword evidence="5 6" id="KW-0472">Membrane</keyword>
<dbReference type="RefSeq" id="WP_382365387.1">
    <property type="nucleotide sequence ID" value="NZ_JBHLWV010000027.1"/>
</dbReference>
<dbReference type="Gene3D" id="1.20.1720.10">
    <property type="entry name" value="Multidrug resistance protein D"/>
    <property type="match status" value="2"/>
</dbReference>
<dbReference type="InterPro" id="IPR020846">
    <property type="entry name" value="MFS_dom"/>
</dbReference>
<proteinExistence type="predicted"/>
<keyword evidence="9" id="KW-1185">Reference proteome</keyword>
<evidence type="ECO:0000256" key="1">
    <source>
        <dbReference type="ARBA" id="ARBA00004651"/>
    </source>
</evidence>
<gene>
    <name evidence="8" type="ORF">ACFFJD_14510</name>
</gene>
<organism evidence="8 9">
    <name type="scientific">Gordonia phosphorivorans</name>
    <dbReference type="NCBI Taxonomy" id="1056982"/>
    <lineage>
        <taxon>Bacteria</taxon>
        <taxon>Bacillati</taxon>
        <taxon>Actinomycetota</taxon>
        <taxon>Actinomycetes</taxon>
        <taxon>Mycobacteriales</taxon>
        <taxon>Gordoniaceae</taxon>
        <taxon>Gordonia</taxon>
    </lineage>
</organism>
<feature type="transmembrane region" description="Helical" evidence="6">
    <location>
        <begin position="506"/>
        <end position="528"/>
    </location>
</feature>
<dbReference type="PRINTS" id="PR01036">
    <property type="entry name" value="TCRTETB"/>
</dbReference>
<comment type="caution">
    <text evidence="8">The sequence shown here is derived from an EMBL/GenBank/DDBJ whole genome shotgun (WGS) entry which is preliminary data.</text>
</comment>
<feature type="transmembrane region" description="Helical" evidence="6">
    <location>
        <begin position="390"/>
        <end position="416"/>
    </location>
</feature>
<dbReference type="SUPFAM" id="SSF103473">
    <property type="entry name" value="MFS general substrate transporter"/>
    <property type="match status" value="1"/>
</dbReference>
<feature type="transmembrane region" description="Helical" evidence="6">
    <location>
        <begin position="61"/>
        <end position="81"/>
    </location>
</feature>
<dbReference type="PANTHER" id="PTHR42718">
    <property type="entry name" value="MAJOR FACILITATOR SUPERFAMILY MULTIDRUG TRANSPORTER MFSC"/>
    <property type="match status" value="1"/>
</dbReference>
<feature type="transmembrane region" description="Helical" evidence="6">
    <location>
        <begin position="256"/>
        <end position="276"/>
    </location>
</feature>
<evidence type="ECO:0000259" key="7">
    <source>
        <dbReference type="PROSITE" id="PS50850"/>
    </source>
</evidence>
<protein>
    <submittedName>
        <fullName evidence="8">MFS transporter</fullName>
    </submittedName>
</protein>
<feature type="domain" description="Major facilitator superfamily (MFS) profile" evidence="7">
    <location>
        <begin position="23"/>
        <end position="530"/>
    </location>
</feature>
<evidence type="ECO:0000313" key="9">
    <source>
        <dbReference type="Proteomes" id="UP001589783"/>
    </source>
</evidence>
<evidence type="ECO:0000256" key="2">
    <source>
        <dbReference type="ARBA" id="ARBA00022448"/>
    </source>
</evidence>
<feature type="transmembrane region" description="Helical" evidence="6">
    <location>
        <begin position="88"/>
        <end position="106"/>
    </location>
</feature>
<feature type="transmembrane region" description="Helical" evidence="6">
    <location>
        <begin position="209"/>
        <end position="229"/>
    </location>
</feature>
<comment type="subcellular location">
    <subcellularLocation>
        <location evidence="1">Cell membrane</location>
        <topology evidence="1">Multi-pass membrane protein</topology>
    </subcellularLocation>
</comment>
<evidence type="ECO:0000313" key="8">
    <source>
        <dbReference type="EMBL" id="MFC0316062.1"/>
    </source>
</evidence>
<keyword evidence="2" id="KW-0813">Transport</keyword>
<feature type="transmembrane region" description="Helical" evidence="6">
    <location>
        <begin position="112"/>
        <end position="133"/>
    </location>
</feature>
<feature type="transmembrane region" description="Helical" evidence="6">
    <location>
        <begin position="288"/>
        <end position="311"/>
    </location>
</feature>
<keyword evidence="3 6" id="KW-0812">Transmembrane</keyword>
<feature type="transmembrane region" description="Helical" evidence="6">
    <location>
        <begin position="21"/>
        <end position="49"/>
    </location>
</feature>
<name>A0ABV6HAZ5_9ACTN</name>
<dbReference type="EMBL" id="JBHLWV010000027">
    <property type="protein sequence ID" value="MFC0316062.1"/>
    <property type="molecule type" value="Genomic_DNA"/>
</dbReference>
<evidence type="ECO:0000256" key="3">
    <source>
        <dbReference type="ARBA" id="ARBA00022692"/>
    </source>
</evidence>
<accession>A0ABV6HAZ5</accession>
<dbReference type="InterPro" id="IPR036259">
    <property type="entry name" value="MFS_trans_sf"/>
</dbReference>
<dbReference type="Proteomes" id="UP001589783">
    <property type="component" value="Unassembled WGS sequence"/>
</dbReference>
<reference evidence="8 9" key="1">
    <citation type="submission" date="2024-09" db="EMBL/GenBank/DDBJ databases">
        <authorList>
            <person name="Sun Q."/>
            <person name="Mori K."/>
        </authorList>
    </citation>
    <scope>NUCLEOTIDE SEQUENCE [LARGE SCALE GENOMIC DNA]</scope>
    <source>
        <strain evidence="8 9">CCM 7957</strain>
    </source>
</reference>
<evidence type="ECO:0000256" key="5">
    <source>
        <dbReference type="ARBA" id="ARBA00023136"/>
    </source>
</evidence>
<evidence type="ECO:0000256" key="6">
    <source>
        <dbReference type="SAM" id="Phobius"/>
    </source>
</evidence>
<feature type="transmembrane region" description="Helical" evidence="6">
    <location>
        <begin position="177"/>
        <end position="197"/>
    </location>
</feature>
<feature type="transmembrane region" description="Helical" evidence="6">
    <location>
        <begin position="356"/>
        <end position="384"/>
    </location>
</feature>